<proteinExistence type="predicted"/>
<comment type="caution">
    <text evidence="1">The sequence shown here is derived from an EMBL/GenBank/DDBJ whole genome shotgun (WGS) entry which is preliminary data.</text>
</comment>
<dbReference type="EMBL" id="PJMU01000003">
    <property type="protein sequence ID" value="PKV63535.1"/>
    <property type="molecule type" value="Genomic_DNA"/>
</dbReference>
<evidence type="ECO:0000313" key="2">
    <source>
        <dbReference type="Proteomes" id="UP000233782"/>
    </source>
</evidence>
<protein>
    <submittedName>
        <fullName evidence="1">Uncharacterized protein</fullName>
    </submittedName>
</protein>
<sequence length="37" mass="4273">MARLTNNPIHMMISGILSILLSRLCSYYSPFKFIKVN</sequence>
<organism evidence="1 2">
    <name type="scientific">Pontibacter ramchanderi</name>
    <dbReference type="NCBI Taxonomy" id="1179743"/>
    <lineage>
        <taxon>Bacteria</taxon>
        <taxon>Pseudomonadati</taxon>
        <taxon>Bacteroidota</taxon>
        <taxon>Cytophagia</taxon>
        <taxon>Cytophagales</taxon>
        <taxon>Hymenobacteraceae</taxon>
        <taxon>Pontibacter</taxon>
    </lineage>
</organism>
<keyword evidence="2" id="KW-1185">Reference proteome</keyword>
<accession>A0A2N3U9W9</accession>
<dbReference type="Proteomes" id="UP000233782">
    <property type="component" value="Unassembled WGS sequence"/>
</dbReference>
<gene>
    <name evidence="1" type="ORF">BD749_3379</name>
</gene>
<name>A0A2N3U9W9_9BACT</name>
<reference evidence="1 2" key="1">
    <citation type="submission" date="2017-12" db="EMBL/GenBank/DDBJ databases">
        <title>Genomic Encyclopedia of Type Strains, Phase III (KMG-III): the genomes of soil and plant-associated and newly described type strains.</title>
        <authorList>
            <person name="Whitman W."/>
        </authorList>
    </citation>
    <scope>NUCLEOTIDE SEQUENCE [LARGE SCALE GENOMIC DNA]</scope>
    <source>
        <strain evidence="1 2">LP43</strain>
    </source>
</reference>
<evidence type="ECO:0000313" key="1">
    <source>
        <dbReference type="EMBL" id="PKV63535.1"/>
    </source>
</evidence>
<dbReference type="AlphaFoldDB" id="A0A2N3U9W9"/>